<dbReference type="Pfam" id="PF17900">
    <property type="entry name" value="Peptidase_M1_N"/>
    <property type="match status" value="1"/>
</dbReference>
<dbReference type="GO" id="GO:0008270">
    <property type="term" value="F:zinc ion binding"/>
    <property type="evidence" value="ECO:0007669"/>
    <property type="project" value="UniProtKB-UniRule"/>
</dbReference>
<dbReference type="GO" id="GO:0042277">
    <property type="term" value="F:peptide binding"/>
    <property type="evidence" value="ECO:0007669"/>
    <property type="project" value="TreeGrafter"/>
</dbReference>
<evidence type="ECO:0000256" key="7">
    <source>
        <dbReference type="PIRSR" id="PIRSR634016-1"/>
    </source>
</evidence>
<dbReference type="InterPro" id="IPR024571">
    <property type="entry name" value="ERAP1-like_C_dom"/>
</dbReference>
<dbReference type="GO" id="GO:0043171">
    <property type="term" value="P:peptide catabolic process"/>
    <property type="evidence" value="ECO:0007669"/>
    <property type="project" value="TreeGrafter"/>
</dbReference>
<dbReference type="InterPro" id="IPR042097">
    <property type="entry name" value="Aminopeptidase_N-like_N_sf"/>
</dbReference>
<evidence type="ECO:0000256" key="4">
    <source>
        <dbReference type="ARBA" id="ARBA00022801"/>
    </source>
</evidence>
<gene>
    <name evidence="14" type="ORF">DASC09_027050</name>
</gene>
<dbReference type="EC" id="3.4.11.-" evidence="10"/>
<dbReference type="Pfam" id="PF01433">
    <property type="entry name" value="Peptidase_M1"/>
    <property type="match status" value="1"/>
</dbReference>
<feature type="active site" description="Proton acceptor" evidence="7">
    <location>
        <position position="356"/>
    </location>
</feature>
<keyword evidence="4 10" id="KW-0378">Hydrolase</keyword>
<dbReference type="InterPro" id="IPR050344">
    <property type="entry name" value="Peptidase_M1_aminopeptidases"/>
</dbReference>
<keyword evidence="2 10" id="KW-0645">Protease</keyword>
<evidence type="ECO:0000259" key="12">
    <source>
        <dbReference type="Pfam" id="PF11838"/>
    </source>
</evidence>
<dbReference type="PANTHER" id="PTHR11533">
    <property type="entry name" value="PROTEASE M1 ZINC METALLOPROTEASE"/>
    <property type="match status" value="1"/>
</dbReference>
<dbReference type="InterPro" id="IPR001930">
    <property type="entry name" value="Peptidase_M1"/>
</dbReference>
<evidence type="ECO:0000256" key="3">
    <source>
        <dbReference type="ARBA" id="ARBA00022723"/>
    </source>
</evidence>
<evidence type="ECO:0000256" key="5">
    <source>
        <dbReference type="ARBA" id="ARBA00022833"/>
    </source>
</evidence>
<dbReference type="SUPFAM" id="SSF63737">
    <property type="entry name" value="Leukotriene A4 hydrolase N-terminal domain"/>
    <property type="match status" value="1"/>
</dbReference>
<dbReference type="Proteomes" id="UP001360560">
    <property type="component" value="Unassembled WGS sequence"/>
</dbReference>
<dbReference type="GO" id="GO:0005737">
    <property type="term" value="C:cytoplasm"/>
    <property type="evidence" value="ECO:0007669"/>
    <property type="project" value="TreeGrafter"/>
</dbReference>
<keyword evidence="3 8" id="KW-0479">Metal-binding</keyword>
<dbReference type="InterPro" id="IPR027268">
    <property type="entry name" value="Peptidase_M4/M1_CTD_sf"/>
</dbReference>
<accession>A0AAV5QK75</accession>
<dbReference type="InterPro" id="IPR034016">
    <property type="entry name" value="M1_APN-typ"/>
</dbReference>
<keyword evidence="5 8" id="KW-0862">Zinc</keyword>
<keyword evidence="6 10" id="KW-0482">Metalloprotease</keyword>
<evidence type="ECO:0000256" key="9">
    <source>
        <dbReference type="PIRSR" id="PIRSR634016-4"/>
    </source>
</evidence>
<dbReference type="GeneID" id="90073359"/>
<sequence length="999" mass="114349">MSSDSELRSILGESSLGFKPVHYDLDLDLSDHTKRNFVGHVKIQFARPTNDDQKPLGKNNSENLELLLNSEGLVIVSAILVSENQEKATVKYDRATQRIHLIFNDVKISQLGDTSKINVEIKYLGKITKINTYKDQTKGLFITNYLGPTSSEANKIILATQSQPCDSRTIFPCIDELSTKATFGLTLRLNPRFNAISSTPVESEELINDETARQIKFEKSSPMVISLFSFVCGDMEYIEKTVELPIETDHGKSISKEFPIRMYTLVGSLAKASYTLNLAAFFLPIVISKLKHSSYPGKKLDLVALPFLSNGAVENSNLIAVQQDIVLVSADEVAEIKRTGKCSNKIKQLNQIILHELVHQWFGNLVSFDNWNAYWLNESLASFLAYCVLNEVQFDADFSSQTPKENINTDYQTIWYEQSSLMESTFATDAAESSVAVSTIADSVQNINVGSIEQTFNQLSYEKGVHLLRMFMNVFNDGKYDDSSEKFFEVLGKLAEKYKYNIIKMVDFWLFFNEEFNGEDTHEKDKFNLTNFIMSWIKLPGLPMVDLSLTEEGLIKIEQHRFLEDEAESSTEDYIYHIPLSIVLKDGANKNMIFTERSKVFSKEELSIDDFVAINSNCYFKVFYQNLKFYETVSKSITALQRRHLVRFLMDTESFIGTAHQKSFQIEGLLKIVQSIVSEKKQAIPYEALEVVLRIMQFLGSSIQLFKSVSEYQSFKTKFMNKFVSKLFQQLSPWPTDFSSIRYTKPEITCRNLLLLIGVEVKEVNDYCQSLFRNLNHGPKDSVPRELVSAVLINYAYNTTNMKNFKKVLQLSTRSCEVMIPNIYNSESELEIPISTPELQSAAISSLGFVRDTTLLQKALNYVATNIDSRGIELGLVGFNYYDNNRNYKGAAPNQHKKIVFDWFKLQFYNGWGHRSLREGSDYSSQLYQTVHNIMEIIVKNFTSDEDKAVIRQFIRDIEKKDKLYQKHRFGDLLNETIESQSREKACVEKLDIERLFVL</sequence>
<dbReference type="PANTHER" id="PTHR11533:SF299">
    <property type="entry name" value="AMINOPEPTIDASE"/>
    <property type="match status" value="1"/>
</dbReference>
<feature type="binding site" evidence="8">
    <location>
        <position position="378"/>
    </location>
    <ligand>
        <name>Zn(2+)</name>
        <dbReference type="ChEBI" id="CHEBI:29105"/>
        <note>catalytic</note>
    </ligand>
</feature>
<feature type="binding site" evidence="8">
    <location>
        <position position="355"/>
    </location>
    <ligand>
        <name>Zn(2+)</name>
        <dbReference type="ChEBI" id="CHEBI:29105"/>
        <note>catalytic</note>
    </ligand>
</feature>
<comment type="caution">
    <text evidence="14">The sequence shown here is derived from an EMBL/GenBank/DDBJ whole genome shotgun (WGS) entry which is preliminary data.</text>
</comment>
<feature type="binding site" evidence="8">
    <location>
        <position position="359"/>
    </location>
    <ligand>
        <name>Zn(2+)</name>
        <dbReference type="ChEBI" id="CHEBI:29105"/>
        <note>catalytic</note>
    </ligand>
</feature>
<feature type="domain" description="ERAP1-like C-terminal" evidence="12">
    <location>
        <begin position="687"/>
        <end position="958"/>
    </location>
</feature>
<dbReference type="InterPro" id="IPR045357">
    <property type="entry name" value="Aminopeptidase_N-like_N"/>
</dbReference>
<comment type="cofactor">
    <cofactor evidence="8 10">
        <name>Zn(2+)</name>
        <dbReference type="ChEBI" id="CHEBI:29105"/>
    </cofactor>
    <text evidence="8 10">Binds 1 zinc ion per subunit.</text>
</comment>
<evidence type="ECO:0000256" key="1">
    <source>
        <dbReference type="ARBA" id="ARBA00010136"/>
    </source>
</evidence>
<keyword evidence="15" id="KW-1185">Reference proteome</keyword>
<dbReference type="CDD" id="cd09601">
    <property type="entry name" value="M1_APN-Q_like"/>
    <property type="match status" value="1"/>
</dbReference>
<evidence type="ECO:0000256" key="2">
    <source>
        <dbReference type="ARBA" id="ARBA00022670"/>
    </source>
</evidence>
<evidence type="ECO:0000256" key="6">
    <source>
        <dbReference type="ARBA" id="ARBA00023049"/>
    </source>
</evidence>
<dbReference type="RefSeq" id="XP_064852380.1">
    <property type="nucleotide sequence ID" value="XM_064996308.1"/>
</dbReference>
<dbReference type="Gene3D" id="1.25.50.20">
    <property type="match status" value="1"/>
</dbReference>
<dbReference type="AlphaFoldDB" id="A0AAV5QK75"/>
<dbReference type="Gene3D" id="2.60.40.1910">
    <property type="match status" value="1"/>
</dbReference>
<dbReference type="GO" id="GO:0016020">
    <property type="term" value="C:membrane"/>
    <property type="evidence" value="ECO:0007669"/>
    <property type="project" value="TreeGrafter"/>
</dbReference>
<evidence type="ECO:0000313" key="14">
    <source>
        <dbReference type="EMBL" id="GMM35380.1"/>
    </source>
</evidence>
<dbReference type="SUPFAM" id="SSF55486">
    <property type="entry name" value="Metalloproteases ('zincins'), catalytic domain"/>
    <property type="match status" value="1"/>
</dbReference>
<dbReference type="Gene3D" id="2.60.40.1730">
    <property type="entry name" value="tricorn interacting facor f3 domain"/>
    <property type="match status" value="1"/>
</dbReference>
<comment type="similarity">
    <text evidence="1 10">Belongs to the peptidase M1 family.</text>
</comment>
<name>A0AAV5QK75_9ASCO</name>
<protein>
    <recommendedName>
        <fullName evidence="10">Aminopeptidase</fullName>
        <ecNumber evidence="10">3.4.11.-</ecNumber>
    </recommendedName>
</protein>
<keyword evidence="10" id="KW-0031">Aminopeptidase</keyword>
<evidence type="ECO:0000256" key="10">
    <source>
        <dbReference type="RuleBase" id="RU364040"/>
    </source>
</evidence>
<dbReference type="InterPro" id="IPR014782">
    <property type="entry name" value="Peptidase_M1_dom"/>
</dbReference>
<dbReference type="Pfam" id="PF11838">
    <property type="entry name" value="ERAP1_C"/>
    <property type="match status" value="1"/>
</dbReference>
<dbReference type="Gene3D" id="1.10.390.10">
    <property type="entry name" value="Neutral Protease Domain 2"/>
    <property type="match status" value="1"/>
</dbReference>
<proteinExistence type="inferred from homology"/>
<dbReference type="PRINTS" id="PR00756">
    <property type="entry name" value="ALADIPTASE"/>
</dbReference>
<feature type="domain" description="Peptidase M1 membrane alanine aminopeptidase" evidence="11">
    <location>
        <begin position="292"/>
        <end position="536"/>
    </location>
</feature>
<evidence type="ECO:0000259" key="13">
    <source>
        <dbReference type="Pfam" id="PF17900"/>
    </source>
</evidence>
<organism evidence="14 15">
    <name type="scientific">Saccharomycopsis crataegensis</name>
    <dbReference type="NCBI Taxonomy" id="43959"/>
    <lineage>
        <taxon>Eukaryota</taxon>
        <taxon>Fungi</taxon>
        <taxon>Dikarya</taxon>
        <taxon>Ascomycota</taxon>
        <taxon>Saccharomycotina</taxon>
        <taxon>Saccharomycetes</taxon>
        <taxon>Saccharomycopsidaceae</taxon>
        <taxon>Saccharomycopsis</taxon>
    </lineage>
</organism>
<feature type="domain" description="Aminopeptidase N-like N-terminal" evidence="13">
    <location>
        <begin position="19"/>
        <end position="223"/>
    </location>
</feature>
<dbReference type="EMBL" id="BTFZ01000006">
    <property type="protein sequence ID" value="GMM35380.1"/>
    <property type="molecule type" value="Genomic_DNA"/>
</dbReference>
<evidence type="ECO:0000259" key="11">
    <source>
        <dbReference type="Pfam" id="PF01433"/>
    </source>
</evidence>
<evidence type="ECO:0000313" key="15">
    <source>
        <dbReference type="Proteomes" id="UP001360560"/>
    </source>
</evidence>
<dbReference type="GO" id="GO:0006508">
    <property type="term" value="P:proteolysis"/>
    <property type="evidence" value="ECO:0007669"/>
    <property type="project" value="UniProtKB-KW"/>
</dbReference>
<feature type="site" description="Transition state stabilizer" evidence="9">
    <location>
        <position position="461"/>
    </location>
</feature>
<evidence type="ECO:0000256" key="8">
    <source>
        <dbReference type="PIRSR" id="PIRSR634016-3"/>
    </source>
</evidence>
<dbReference type="GO" id="GO:0070006">
    <property type="term" value="F:metalloaminopeptidase activity"/>
    <property type="evidence" value="ECO:0007669"/>
    <property type="project" value="TreeGrafter"/>
</dbReference>
<reference evidence="14 15" key="1">
    <citation type="journal article" date="2023" name="Elife">
        <title>Identification of key yeast species and microbe-microbe interactions impacting larval growth of Drosophila in the wild.</title>
        <authorList>
            <person name="Mure A."/>
            <person name="Sugiura Y."/>
            <person name="Maeda R."/>
            <person name="Honda K."/>
            <person name="Sakurai N."/>
            <person name="Takahashi Y."/>
            <person name="Watada M."/>
            <person name="Katoh T."/>
            <person name="Gotoh A."/>
            <person name="Gotoh Y."/>
            <person name="Taniguchi I."/>
            <person name="Nakamura K."/>
            <person name="Hayashi T."/>
            <person name="Katayama T."/>
            <person name="Uemura T."/>
            <person name="Hattori Y."/>
        </authorList>
    </citation>
    <scope>NUCLEOTIDE SEQUENCE [LARGE SCALE GENOMIC DNA]</scope>
    <source>
        <strain evidence="14 15">SC-9</strain>
    </source>
</reference>